<sequence length="138" mass="15721">MNSSGYSEGGLRYQKFIDEFVELAGSEVIAGRIRKNGHSEHTNPDDLPLDLREETRKAFLLSLTDSNREIVAQLIEEARSSAVHDLLSKIEEMHTRGGLDLIVDGYRLPKDPFWGSMHMDYICRRAGDPWPEEESETE</sequence>
<evidence type="ECO:0000313" key="2">
    <source>
        <dbReference type="Proteomes" id="UP001597405"/>
    </source>
</evidence>
<dbReference type="RefSeq" id="WP_379104899.1">
    <property type="nucleotide sequence ID" value="NZ_JBHUGZ010000028.1"/>
</dbReference>
<evidence type="ECO:0000313" key="1">
    <source>
        <dbReference type="EMBL" id="MFD1987119.1"/>
    </source>
</evidence>
<protein>
    <submittedName>
        <fullName evidence="1">DUF6547 family protein</fullName>
    </submittedName>
</protein>
<dbReference type="InterPro" id="IPR046677">
    <property type="entry name" value="DUF6547"/>
</dbReference>
<reference evidence="2" key="1">
    <citation type="journal article" date="2019" name="Int. J. Syst. Evol. Microbiol.">
        <title>The Global Catalogue of Microorganisms (GCM) 10K type strain sequencing project: providing services to taxonomists for standard genome sequencing and annotation.</title>
        <authorList>
            <consortium name="The Broad Institute Genomics Platform"/>
            <consortium name="The Broad Institute Genome Sequencing Center for Infectious Disease"/>
            <person name="Wu L."/>
            <person name="Ma J."/>
        </authorList>
    </citation>
    <scope>NUCLEOTIDE SEQUENCE [LARGE SCALE GENOMIC DNA]</scope>
    <source>
        <strain evidence="2">CGMCC 1.16225</strain>
    </source>
</reference>
<gene>
    <name evidence="1" type="ORF">ACFSOZ_32355</name>
</gene>
<comment type="caution">
    <text evidence="1">The sequence shown here is derived from an EMBL/GenBank/DDBJ whole genome shotgun (WGS) entry which is preliminary data.</text>
</comment>
<dbReference type="EMBL" id="JBHUGZ010000028">
    <property type="protein sequence ID" value="MFD1987119.1"/>
    <property type="molecule type" value="Genomic_DNA"/>
</dbReference>
<proteinExistence type="predicted"/>
<organism evidence="1 2">
    <name type="scientific">Mesorhizobium newzealandense</name>
    <dbReference type="NCBI Taxonomy" id="1300302"/>
    <lineage>
        <taxon>Bacteria</taxon>
        <taxon>Pseudomonadati</taxon>
        <taxon>Pseudomonadota</taxon>
        <taxon>Alphaproteobacteria</taxon>
        <taxon>Hyphomicrobiales</taxon>
        <taxon>Phyllobacteriaceae</taxon>
        <taxon>Mesorhizobium</taxon>
    </lineage>
</organism>
<dbReference type="Pfam" id="PF20184">
    <property type="entry name" value="DUF6547"/>
    <property type="match status" value="1"/>
</dbReference>
<dbReference type="Proteomes" id="UP001597405">
    <property type="component" value="Unassembled WGS sequence"/>
</dbReference>
<accession>A0ABW4UNC1</accession>
<name>A0ABW4UNC1_9HYPH</name>
<keyword evidence="2" id="KW-1185">Reference proteome</keyword>